<protein>
    <recommendedName>
        <fullName evidence="1">DUF6602 domain-containing protein</fullName>
    </recommendedName>
</protein>
<organism evidence="2 3">
    <name type="scientific">Pseudomonas piscis</name>
    <dbReference type="NCBI Taxonomy" id="2614538"/>
    <lineage>
        <taxon>Bacteria</taxon>
        <taxon>Pseudomonadati</taxon>
        <taxon>Pseudomonadota</taxon>
        <taxon>Gammaproteobacteria</taxon>
        <taxon>Pseudomonadales</taxon>
        <taxon>Pseudomonadaceae</taxon>
        <taxon>Pseudomonas</taxon>
    </lineage>
</organism>
<dbReference type="EMBL" id="WHUV01000002">
    <property type="protein sequence ID" value="MQA54776.1"/>
    <property type="molecule type" value="Genomic_DNA"/>
</dbReference>
<dbReference type="Proteomes" id="UP000486534">
    <property type="component" value="Unassembled WGS sequence"/>
</dbReference>
<evidence type="ECO:0000259" key="1">
    <source>
        <dbReference type="Pfam" id="PF20247"/>
    </source>
</evidence>
<dbReference type="AlphaFoldDB" id="A0A7X1PM55"/>
<dbReference type="Pfam" id="PF20247">
    <property type="entry name" value="DUF6602"/>
    <property type="match status" value="1"/>
</dbReference>
<dbReference type="InterPro" id="IPR046537">
    <property type="entry name" value="DUF6602"/>
</dbReference>
<comment type="caution">
    <text evidence="2">The sequence shown here is derived from an EMBL/GenBank/DDBJ whole genome shotgun (WGS) entry which is preliminary data.</text>
</comment>
<feature type="domain" description="DUF6602" evidence="1">
    <location>
        <begin position="24"/>
        <end position="124"/>
    </location>
</feature>
<accession>A0A7X1PM55</accession>
<evidence type="ECO:0000313" key="2">
    <source>
        <dbReference type="EMBL" id="MQA54776.1"/>
    </source>
</evidence>
<name>A0A7X1PM55_9PSED</name>
<dbReference type="RefSeq" id="WP_343038251.1">
    <property type="nucleotide sequence ID" value="NZ_WHUV01000002.1"/>
</dbReference>
<gene>
    <name evidence="2" type="ORF">GDH07_15785</name>
</gene>
<dbReference type="CDD" id="cd21173">
    <property type="entry name" value="NucC-like"/>
    <property type="match status" value="1"/>
</dbReference>
<evidence type="ECO:0000313" key="3">
    <source>
        <dbReference type="Proteomes" id="UP000486534"/>
    </source>
</evidence>
<sequence>MAIINRWAKSIAKVLESSFAVSSSIADHKTILGDARESFIRDVLQRFLPRNISIGSGQIVDAEGGISKQIDLIIYRNDFPILRTFGSADVYLIEGVVATVEVKSQLNETQLFQALENGKSVRNLKVSITRESRDYYSQFMYRKPFAELPPAQSFSVHDQLLPPTYIYGYNGYTAGSLDKLRQSLNTWHREPLAQGEQDVILMPEVIATQGCVALKNLNNILGLPRVAGEELEACRQAFNRVLGLNLDKRKFLGYFRERDDQGFDYGIGLKTCESPLQFLISSLLQTLTSRVGHPQLGSTAIQYDLSRYHLSEEMEGGWSGAAVNLTRISDPRLDFARANGF</sequence>
<reference evidence="2 3" key="1">
    <citation type="submission" date="2019-10" db="EMBL/GenBank/DDBJ databases">
        <title>Pseudomonas dajingensis sp. nov., isolated from the profound head ulcers of farmed Murray cod (Maccullochella peelii peelii).</title>
        <authorList>
            <person name="Liu Y."/>
        </authorList>
    </citation>
    <scope>NUCLEOTIDE SEQUENCE [LARGE SCALE GENOMIC DNA]</scope>
    <source>
        <strain evidence="2 3">MC042</strain>
    </source>
</reference>
<proteinExistence type="predicted"/>